<reference evidence="2 3" key="1">
    <citation type="journal article" date="2014" name="Nat. Genet.">
        <title>Genome and transcriptome of the porcine whipworm Trichuris suis.</title>
        <authorList>
            <person name="Jex A.R."/>
            <person name="Nejsum P."/>
            <person name="Schwarz E.M."/>
            <person name="Hu L."/>
            <person name="Young N.D."/>
            <person name="Hall R.S."/>
            <person name="Korhonen P.K."/>
            <person name="Liao S."/>
            <person name="Thamsborg S."/>
            <person name="Xia J."/>
            <person name="Xu P."/>
            <person name="Wang S."/>
            <person name="Scheerlinck J.P."/>
            <person name="Hofmann A."/>
            <person name="Sternberg P.W."/>
            <person name="Wang J."/>
            <person name="Gasser R.B."/>
        </authorList>
    </citation>
    <scope>NUCLEOTIDE SEQUENCE [LARGE SCALE GENOMIC DNA]</scope>
    <source>
        <strain evidence="2">DCEP-RM93F</strain>
        <strain evidence="1">DCEP-RM93M</strain>
    </source>
</reference>
<gene>
    <name evidence="1" type="ORF">M513_12072</name>
    <name evidence="2" type="ORF">M514_12072</name>
</gene>
<accession>A0A085MVW5</accession>
<evidence type="ECO:0000313" key="2">
    <source>
        <dbReference type="EMBL" id="KFD61361.1"/>
    </source>
</evidence>
<dbReference type="EMBL" id="KL367626">
    <property type="protein sequence ID" value="KFD61361.1"/>
    <property type="molecule type" value="Genomic_DNA"/>
</dbReference>
<dbReference type="EMBL" id="KL363341">
    <property type="protein sequence ID" value="KFD47084.1"/>
    <property type="molecule type" value="Genomic_DNA"/>
</dbReference>
<dbReference type="Proteomes" id="UP000030764">
    <property type="component" value="Unassembled WGS sequence"/>
</dbReference>
<organism evidence="2">
    <name type="scientific">Trichuris suis</name>
    <name type="common">pig whipworm</name>
    <dbReference type="NCBI Taxonomy" id="68888"/>
    <lineage>
        <taxon>Eukaryota</taxon>
        <taxon>Metazoa</taxon>
        <taxon>Ecdysozoa</taxon>
        <taxon>Nematoda</taxon>
        <taxon>Enoplea</taxon>
        <taxon>Dorylaimia</taxon>
        <taxon>Trichinellida</taxon>
        <taxon>Trichuridae</taxon>
        <taxon>Trichuris</taxon>
    </lineage>
</organism>
<evidence type="ECO:0000313" key="1">
    <source>
        <dbReference type="EMBL" id="KFD47084.1"/>
    </source>
</evidence>
<keyword evidence="3" id="KW-1185">Reference proteome</keyword>
<sequence>MRFFDRRINGRQKRPRDFKNAKIIGCCCLTERYNGGGETSVFALLITALRSEDSIVRSMHQGQHLEKLETSKTGRFTFLA</sequence>
<name>A0A085MVW5_9BILA</name>
<dbReference type="AlphaFoldDB" id="A0A085MVW5"/>
<dbReference type="Proteomes" id="UP000030758">
    <property type="component" value="Unassembled WGS sequence"/>
</dbReference>
<evidence type="ECO:0000313" key="3">
    <source>
        <dbReference type="Proteomes" id="UP000030764"/>
    </source>
</evidence>
<proteinExistence type="predicted"/>
<protein>
    <submittedName>
        <fullName evidence="2">Uncharacterized protein</fullName>
    </submittedName>
</protein>